<reference evidence="2" key="1">
    <citation type="submission" date="2022-11" db="UniProtKB">
        <authorList>
            <consortium name="WormBaseParasite"/>
        </authorList>
    </citation>
    <scope>IDENTIFICATION</scope>
</reference>
<name>A0AC34FSJ5_9BILA</name>
<proteinExistence type="predicted"/>
<protein>
    <submittedName>
        <fullName evidence="2">Secreted protein</fullName>
    </submittedName>
</protein>
<sequence>MDAINCHLFTAFCARAGCLVSLFYLLCWTLLFLCGSSYFNASLDAVIFGGSAFYLRQLGRCDFLVVQQFIYASLDAVIFSNNG</sequence>
<evidence type="ECO:0000313" key="2">
    <source>
        <dbReference type="WBParaSite" id="ES5_v2.g20146.t1"/>
    </source>
</evidence>
<evidence type="ECO:0000313" key="1">
    <source>
        <dbReference type="Proteomes" id="UP000887579"/>
    </source>
</evidence>
<organism evidence="1 2">
    <name type="scientific">Panagrolaimus sp. ES5</name>
    <dbReference type="NCBI Taxonomy" id="591445"/>
    <lineage>
        <taxon>Eukaryota</taxon>
        <taxon>Metazoa</taxon>
        <taxon>Ecdysozoa</taxon>
        <taxon>Nematoda</taxon>
        <taxon>Chromadorea</taxon>
        <taxon>Rhabditida</taxon>
        <taxon>Tylenchina</taxon>
        <taxon>Panagrolaimomorpha</taxon>
        <taxon>Panagrolaimoidea</taxon>
        <taxon>Panagrolaimidae</taxon>
        <taxon>Panagrolaimus</taxon>
    </lineage>
</organism>
<dbReference type="Proteomes" id="UP000887579">
    <property type="component" value="Unplaced"/>
</dbReference>
<accession>A0AC34FSJ5</accession>
<dbReference type="WBParaSite" id="ES5_v2.g20146.t1">
    <property type="protein sequence ID" value="ES5_v2.g20146.t1"/>
    <property type="gene ID" value="ES5_v2.g20146"/>
</dbReference>